<comment type="caution">
    <text evidence="1">The sequence shown here is derived from an EMBL/GenBank/DDBJ whole genome shotgun (WGS) entry which is preliminary data.</text>
</comment>
<dbReference type="Proteomes" id="UP001162483">
    <property type="component" value="Unassembled WGS sequence"/>
</dbReference>
<organism evidence="1 2">
    <name type="scientific">Staurois parvus</name>
    <dbReference type="NCBI Taxonomy" id="386267"/>
    <lineage>
        <taxon>Eukaryota</taxon>
        <taxon>Metazoa</taxon>
        <taxon>Chordata</taxon>
        <taxon>Craniata</taxon>
        <taxon>Vertebrata</taxon>
        <taxon>Euteleostomi</taxon>
        <taxon>Amphibia</taxon>
        <taxon>Batrachia</taxon>
        <taxon>Anura</taxon>
        <taxon>Neobatrachia</taxon>
        <taxon>Ranoidea</taxon>
        <taxon>Ranidae</taxon>
        <taxon>Staurois</taxon>
    </lineage>
</organism>
<dbReference type="EMBL" id="CATNWA010015760">
    <property type="protein sequence ID" value="CAI9586525.1"/>
    <property type="molecule type" value="Genomic_DNA"/>
</dbReference>
<reference evidence="1" key="1">
    <citation type="submission" date="2023-05" db="EMBL/GenBank/DDBJ databases">
        <authorList>
            <person name="Stuckert A."/>
        </authorList>
    </citation>
    <scope>NUCLEOTIDE SEQUENCE</scope>
</reference>
<sequence length="57" mass="6482">MGPPTDPRALGQCPSFQMVSPPLALGFFNFGPWKISSLKMEYFYFSRMCLLFTANNK</sequence>
<keyword evidence="2" id="KW-1185">Reference proteome</keyword>
<name>A0ABN9ENV7_9NEOB</name>
<gene>
    <name evidence="1" type="ORF">SPARVUS_LOCUS10382401</name>
</gene>
<accession>A0ABN9ENV7</accession>
<evidence type="ECO:0000313" key="2">
    <source>
        <dbReference type="Proteomes" id="UP001162483"/>
    </source>
</evidence>
<evidence type="ECO:0000313" key="1">
    <source>
        <dbReference type="EMBL" id="CAI9586525.1"/>
    </source>
</evidence>
<proteinExistence type="predicted"/>
<protein>
    <submittedName>
        <fullName evidence="1">Uncharacterized protein</fullName>
    </submittedName>
</protein>